<evidence type="ECO:0000256" key="5">
    <source>
        <dbReference type="ARBA" id="ARBA00022692"/>
    </source>
</evidence>
<name>A0ABR4NI59_9FUNG</name>
<evidence type="ECO:0000256" key="7">
    <source>
        <dbReference type="ARBA" id="ARBA00022737"/>
    </source>
</evidence>
<evidence type="ECO:0000313" key="11">
    <source>
        <dbReference type="EMBL" id="KAL2919144.1"/>
    </source>
</evidence>
<evidence type="ECO:0000256" key="6">
    <source>
        <dbReference type="ARBA" id="ARBA00022729"/>
    </source>
</evidence>
<dbReference type="Pfam" id="PF00560">
    <property type="entry name" value="LRR_1"/>
    <property type="match status" value="1"/>
</dbReference>
<comment type="similarity">
    <text evidence="2">Belongs to the RLP family.</text>
</comment>
<evidence type="ECO:0000256" key="4">
    <source>
        <dbReference type="ARBA" id="ARBA00022614"/>
    </source>
</evidence>
<organism evidence="11 12">
    <name type="scientific">Polyrhizophydium stewartii</name>
    <dbReference type="NCBI Taxonomy" id="2732419"/>
    <lineage>
        <taxon>Eukaryota</taxon>
        <taxon>Fungi</taxon>
        <taxon>Fungi incertae sedis</taxon>
        <taxon>Chytridiomycota</taxon>
        <taxon>Chytridiomycota incertae sedis</taxon>
        <taxon>Chytridiomycetes</taxon>
        <taxon>Rhizophydiales</taxon>
        <taxon>Rhizophydiales incertae sedis</taxon>
        <taxon>Polyrhizophydium</taxon>
    </lineage>
</organism>
<dbReference type="PANTHER" id="PTHR48062">
    <property type="entry name" value="RECEPTOR-LIKE PROTEIN 14"/>
    <property type="match status" value="1"/>
</dbReference>
<dbReference type="EMBL" id="JADGIZ020000004">
    <property type="protein sequence ID" value="KAL2919144.1"/>
    <property type="molecule type" value="Genomic_DNA"/>
</dbReference>
<gene>
    <name evidence="11" type="ORF">HK105_201417</name>
</gene>
<protein>
    <submittedName>
        <fullName evidence="11">Uncharacterized protein</fullName>
    </submittedName>
</protein>
<keyword evidence="7" id="KW-0677">Repeat</keyword>
<dbReference type="PANTHER" id="PTHR48062:SF52">
    <property type="entry name" value="RECEPTOR-LIKE PROTEIN 8-RELATED"/>
    <property type="match status" value="1"/>
</dbReference>
<reference evidence="11 12" key="1">
    <citation type="submission" date="2023-09" db="EMBL/GenBank/DDBJ databases">
        <title>Pangenome analysis of Batrachochytrium dendrobatidis and related Chytrids.</title>
        <authorList>
            <person name="Yacoub M.N."/>
            <person name="Stajich J.E."/>
            <person name="James T.Y."/>
        </authorList>
    </citation>
    <scope>NUCLEOTIDE SEQUENCE [LARGE SCALE GENOMIC DNA]</scope>
    <source>
        <strain evidence="11 12">JEL0888</strain>
    </source>
</reference>
<evidence type="ECO:0000256" key="8">
    <source>
        <dbReference type="ARBA" id="ARBA00022989"/>
    </source>
</evidence>
<evidence type="ECO:0000256" key="2">
    <source>
        <dbReference type="ARBA" id="ARBA00009592"/>
    </source>
</evidence>
<dbReference type="SUPFAM" id="SSF52058">
    <property type="entry name" value="L domain-like"/>
    <property type="match status" value="1"/>
</dbReference>
<dbReference type="Gene3D" id="3.80.10.10">
    <property type="entry name" value="Ribonuclease Inhibitor"/>
    <property type="match status" value="3"/>
</dbReference>
<keyword evidence="5" id="KW-0812">Transmembrane</keyword>
<dbReference type="InterPro" id="IPR032675">
    <property type="entry name" value="LRR_dom_sf"/>
</dbReference>
<evidence type="ECO:0000256" key="3">
    <source>
        <dbReference type="ARBA" id="ARBA00022475"/>
    </source>
</evidence>
<keyword evidence="6" id="KW-0732">Signal</keyword>
<comment type="subcellular location">
    <subcellularLocation>
        <location evidence="1">Cell membrane</location>
    </subcellularLocation>
    <subcellularLocation>
        <location evidence="10">Endomembrane system</location>
        <topology evidence="10">Single-pass membrane protein</topology>
    </subcellularLocation>
</comment>
<evidence type="ECO:0000256" key="9">
    <source>
        <dbReference type="ARBA" id="ARBA00023136"/>
    </source>
</evidence>
<accession>A0ABR4NI59</accession>
<dbReference type="SMART" id="SM00369">
    <property type="entry name" value="LRR_TYP"/>
    <property type="match status" value="4"/>
</dbReference>
<keyword evidence="4" id="KW-0433">Leucine-rich repeat</keyword>
<dbReference type="InterPro" id="IPR003591">
    <property type="entry name" value="Leu-rich_rpt_typical-subtyp"/>
</dbReference>
<dbReference type="PRINTS" id="PR00019">
    <property type="entry name" value="LEURICHRPT"/>
</dbReference>
<comment type="caution">
    <text evidence="11">The sequence shown here is derived from an EMBL/GenBank/DDBJ whole genome shotgun (WGS) entry which is preliminary data.</text>
</comment>
<keyword evidence="9" id="KW-0472">Membrane</keyword>
<sequence>MLSCRSTSHSEIFNTEITWGFTESLKSLKKLEKLIIRDSRLSGSIPDFINELHSLTEINLSNNNLSGVIPKQITLLPSLRTLDLHGNNLNQYIPVEIGRLTNLEHLDLHNNRIYSPIPMTMRSLENLVTVDLSNNILVAYVPDIFSSLRRLRVFNVAGNRLSGPLPVSLLAAESLQYIDISDNVDLGSLHAASPNSSMESFFETNKPFGANAAKTSLGDLPPLPSLLGIDIANTRFRIKDLSFLAGRTLYKLGFSLDGDMIPRWISFPPTLISLRLSDSGLTELPQWITRLQDLAELWVVAILNQTPASASSS</sequence>
<dbReference type="InterPro" id="IPR051502">
    <property type="entry name" value="RLP_Defense_Trigger"/>
</dbReference>
<dbReference type="Proteomes" id="UP001527925">
    <property type="component" value="Unassembled WGS sequence"/>
</dbReference>
<evidence type="ECO:0000256" key="10">
    <source>
        <dbReference type="ARBA" id="ARBA00037847"/>
    </source>
</evidence>
<evidence type="ECO:0000313" key="12">
    <source>
        <dbReference type="Proteomes" id="UP001527925"/>
    </source>
</evidence>
<keyword evidence="8" id="KW-1133">Transmembrane helix</keyword>
<evidence type="ECO:0000256" key="1">
    <source>
        <dbReference type="ARBA" id="ARBA00004236"/>
    </source>
</evidence>
<dbReference type="InterPro" id="IPR001611">
    <property type="entry name" value="Leu-rich_rpt"/>
</dbReference>
<proteinExistence type="inferred from homology"/>
<dbReference type="Pfam" id="PF13855">
    <property type="entry name" value="LRR_8"/>
    <property type="match status" value="2"/>
</dbReference>
<keyword evidence="3" id="KW-1003">Cell membrane</keyword>
<keyword evidence="12" id="KW-1185">Reference proteome</keyword>